<organism evidence="2 3">
    <name type="scientific">Caenorhabditis japonica</name>
    <dbReference type="NCBI Taxonomy" id="281687"/>
    <lineage>
        <taxon>Eukaryota</taxon>
        <taxon>Metazoa</taxon>
        <taxon>Ecdysozoa</taxon>
        <taxon>Nematoda</taxon>
        <taxon>Chromadorea</taxon>
        <taxon>Rhabditida</taxon>
        <taxon>Rhabditina</taxon>
        <taxon>Rhabditomorpha</taxon>
        <taxon>Rhabditoidea</taxon>
        <taxon>Rhabditidae</taxon>
        <taxon>Peloderinae</taxon>
        <taxon>Caenorhabditis</taxon>
    </lineage>
</organism>
<keyword evidence="3" id="KW-1185">Reference proteome</keyword>
<dbReference type="InterPro" id="IPR019428">
    <property type="entry name" value="7TM_GPCR_serpentine_rcpt_Str"/>
</dbReference>
<feature type="transmembrane region" description="Helical" evidence="1">
    <location>
        <begin position="20"/>
        <end position="40"/>
    </location>
</feature>
<feature type="transmembrane region" description="Helical" evidence="1">
    <location>
        <begin position="119"/>
        <end position="141"/>
    </location>
</feature>
<dbReference type="EnsemblMetazoa" id="CJA07172b.1">
    <property type="protein sequence ID" value="CJA07172b.1"/>
    <property type="gene ID" value="WBGene00126376"/>
</dbReference>
<sequence>MFVYLLFTARCTMFGNYKFLLLGFALFNLVYSVFDVLVPIVISDPEILKHNSRFQGIHEYRFSFIAFVIDGWFAELSNFNNNVLLIRCCLVSSCYSVLVSHFLYRYFLILRSSYTREHFTHFITFAISLFAAYFAIWAKIMSFLNSHGTALSYRTVCLQRRMLHALIIQTVIPTIVSFVPCFLAWLSPIFQINFGRTINLLGVISVAVFPFSDPLAIILCLPVLRNRFVYRRVKTRDQIPCVIYVSQNLTLSA</sequence>
<evidence type="ECO:0000256" key="1">
    <source>
        <dbReference type="SAM" id="Phobius"/>
    </source>
</evidence>
<feature type="transmembrane region" description="Helical" evidence="1">
    <location>
        <begin position="162"/>
        <end position="186"/>
    </location>
</feature>
<name>A0A8R1HSB3_CAEJA</name>
<reference evidence="3" key="1">
    <citation type="submission" date="2010-08" db="EMBL/GenBank/DDBJ databases">
        <authorList>
            <consortium name="Caenorhabditis japonica Sequencing Consortium"/>
            <person name="Wilson R.K."/>
        </authorList>
    </citation>
    <scope>NUCLEOTIDE SEQUENCE [LARGE SCALE GENOMIC DNA]</scope>
    <source>
        <strain evidence="3">DF5081</strain>
    </source>
</reference>
<proteinExistence type="predicted"/>
<dbReference type="InterPro" id="IPR019423">
    <property type="entry name" value="7TM_GPCR_serpentine_rcpt_Srj"/>
</dbReference>
<dbReference type="PANTHER" id="PTHR45907">
    <property type="entry name" value="SERPENTINE RECEPTOR, CLASS J"/>
    <property type="match status" value="1"/>
</dbReference>
<evidence type="ECO:0000313" key="3">
    <source>
        <dbReference type="Proteomes" id="UP000005237"/>
    </source>
</evidence>
<feature type="transmembrane region" description="Helical" evidence="1">
    <location>
        <begin position="198"/>
        <end position="224"/>
    </location>
</feature>
<dbReference type="PANTHER" id="PTHR45907:SF12">
    <property type="entry name" value="SERPENTINE RECEPTOR, CLASS J"/>
    <property type="match status" value="1"/>
</dbReference>
<protein>
    <submittedName>
        <fullName evidence="2">Uncharacterized protein</fullName>
    </submittedName>
</protein>
<dbReference type="Pfam" id="PF10326">
    <property type="entry name" value="7TM_GPCR_Str"/>
    <property type="match status" value="1"/>
</dbReference>
<dbReference type="Proteomes" id="UP000005237">
    <property type="component" value="Unassembled WGS sequence"/>
</dbReference>
<feature type="transmembrane region" description="Helical" evidence="1">
    <location>
        <begin position="60"/>
        <end position="77"/>
    </location>
</feature>
<reference evidence="2" key="2">
    <citation type="submission" date="2022-06" db="UniProtKB">
        <authorList>
            <consortium name="EnsemblMetazoa"/>
        </authorList>
    </citation>
    <scope>IDENTIFICATION</scope>
    <source>
        <strain evidence="2">DF5081</strain>
    </source>
</reference>
<evidence type="ECO:0000313" key="2">
    <source>
        <dbReference type="EnsemblMetazoa" id="CJA07172b.1"/>
    </source>
</evidence>
<dbReference type="AlphaFoldDB" id="A0A8R1HSB3"/>
<keyword evidence="1" id="KW-0472">Membrane</keyword>
<keyword evidence="1" id="KW-0812">Transmembrane</keyword>
<accession>A0A8R1HSB3</accession>
<feature type="transmembrane region" description="Helical" evidence="1">
    <location>
        <begin position="84"/>
        <end position="107"/>
    </location>
</feature>
<dbReference type="Pfam" id="PF10319">
    <property type="entry name" value="7TM_GPCR_Srj"/>
    <property type="match status" value="1"/>
</dbReference>
<keyword evidence="1" id="KW-1133">Transmembrane helix</keyword>